<dbReference type="RefSeq" id="WP_008596044.1">
    <property type="nucleotide sequence ID" value="NZ_AMRM01000007.1"/>
</dbReference>
<dbReference type="Proteomes" id="UP000006786">
    <property type="component" value="Unassembled WGS sequence"/>
</dbReference>
<reference evidence="2 3" key="1">
    <citation type="journal article" date="2012" name="J. Bacteriol.">
        <title>Genome Sequence of Nitratireductor pacificus Type Strain pht-3B.</title>
        <authorList>
            <person name="Lai Q."/>
            <person name="Li G."/>
            <person name="Shao Z."/>
        </authorList>
    </citation>
    <scope>NUCLEOTIDE SEQUENCE [LARGE SCALE GENOMIC DNA]</scope>
    <source>
        <strain evidence="3">pht-3B</strain>
    </source>
</reference>
<accession>K2N599</accession>
<feature type="transmembrane region" description="Helical" evidence="1">
    <location>
        <begin position="73"/>
        <end position="91"/>
    </location>
</feature>
<protein>
    <recommendedName>
        <fullName evidence="4">Transmembrane protein</fullName>
    </recommendedName>
</protein>
<feature type="transmembrane region" description="Helical" evidence="1">
    <location>
        <begin position="103"/>
        <end position="124"/>
    </location>
</feature>
<evidence type="ECO:0000313" key="2">
    <source>
        <dbReference type="EMBL" id="EKF19393.1"/>
    </source>
</evidence>
<dbReference type="AlphaFoldDB" id="K2N599"/>
<sequence>MLAHTLSVLAYLVITFAVQASNHLVVNAAHYARQGIVAPEPIFAGGVASMLVQGAVLTFLYSRLRPAFPGVTGGLWFALLMGAFLGSYIALGEPSKYLVSSWVEWFAVEATASLLQFALFGLALGSIHERWGRLAT</sequence>
<dbReference type="PATRIC" id="fig|391937.3.peg.1618"/>
<gene>
    <name evidence="2" type="ORF">NA2_07874</name>
</gene>
<keyword evidence="1" id="KW-1133">Transmembrane helix</keyword>
<keyword evidence="1" id="KW-0812">Transmembrane</keyword>
<feature type="transmembrane region" description="Helical" evidence="1">
    <location>
        <begin position="41"/>
        <end position="61"/>
    </location>
</feature>
<keyword evidence="3" id="KW-1185">Reference proteome</keyword>
<dbReference type="EMBL" id="AMRM01000007">
    <property type="protein sequence ID" value="EKF19393.1"/>
    <property type="molecule type" value="Genomic_DNA"/>
</dbReference>
<proteinExistence type="predicted"/>
<evidence type="ECO:0008006" key="4">
    <source>
        <dbReference type="Google" id="ProtNLM"/>
    </source>
</evidence>
<dbReference type="OrthoDB" id="5899189at2"/>
<name>K2N599_9HYPH</name>
<dbReference type="eggNOG" id="ENOG5033B05">
    <property type="taxonomic scope" value="Bacteria"/>
</dbReference>
<evidence type="ECO:0000256" key="1">
    <source>
        <dbReference type="SAM" id="Phobius"/>
    </source>
</evidence>
<keyword evidence="1" id="KW-0472">Membrane</keyword>
<evidence type="ECO:0000313" key="3">
    <source>
        <dbReference type="Proteomes" id="UP000006786"/>
    </source>
</evidence>
<comment type="caution">
    <text evidence="2">The sequence shown here is derived from an EMBL/GenBank/DDBJ whole genome shotgun (WGS) entry which is preliminary data.</text>
</comment>
<dbReference type="STRING" id="391937.NA2_07874"/>
<organism evidence="2 3">
    <name type="scientific">Nitratireductor pacificus pht-3B</name>
    <dbReference type="NCBI Taxonomy" id="391937"/>
    <lineage>
        <taxon>Bacteria</taxon>
        <taxon>Pseudomonadati</taxon>
        <taxon>Pseudomonadota</taxon>
        <taxon>Alphaproteobacteria</taxon>
        <taxon>Hyphomicrobiales</taxon>
        <taxon>Phyllobacteriaceae</taxon>
        <taxon>Nitratireductor</taxon>
    </lineage>
</organism>